<feature type="compositionally biased region" description="Polar residues" evidence="1">
    <location>
        <begin position="769"/>
        <end position="798"/>
    </location>
</feature>
<evidence type="ECO:0000313" key="3">
    <source>
        <dbReference type="Proteomes" id="UP000054302"/>
    </source>
</evidence>
<dbReference type="VEuPathDB" id="FungiDB:PV10_05481"/>
<organism evidence="2 3">
    <name type="scientific">Exophiala mesophila</name>
    <name type="common">Black yeast-like fungus</name>
    <dbReference type="NCBI Taxonomy" id="212818"/>
    <lineage>
        <taxon>Eukaryota</taxon>
        <taxon>Fungi</taxon>
        <taxon>Dikarya</taxon>
        <taxon>Ascomycota</taxon>
        <taxon>Pezizomycotina</taxon>
        <taxon>Eurotiomycetes</taxon>
        <taxon>Chaetothyriomycetidae</taxon>
        <taxon>Chaetothyriales</taxon>
        <taxon>Herpotrichiellaceae</taxon>
        <taxon>Exophiala</taxon>
    </lineage>
</organism>
<evidence type="ECO:0000256" key="1">
    <source>
        <dbReference type="SAM" id="MobiDB-lite"/>
    </source>
</evidence>
<dbReference type="EMBL" id="KN847523">
    <property type="protein sequence ID" value="KIV90873.1"/>
    <property type="molecule type" value="Genomic_DNA"/>
</dbReference>
<dbReference type="InterPro" id="IPR012677">
    <property type="entry name" value="Nucleotide-bd_a/b_plait_sf"/>
</dbReference>
<dbReference type="STRING" id="212818.A0A0D1ZVM4"/>
<dbReference type="HOGENOM" id="CLU_305655_0_0_1"/>
<dbReference type="OrthoDB" id="336240at2759"/>
<dbReference type="RefSeq" id="XP_016222447.1">
    <property type="nucleotide sequence ID" value="XM_016370154.1"/>
</dbReference>
<sequence length="970" mass="104662">MLPGSWNQAVSVNPYLLPRHPSVHPPRSHRPFSPLPPVRPSSTRSVAPNPGPVIYQAKQPDQTYAVPDGNLAPTAPMAWQIPANVAPNPYASLAGFGYAVQAVTPNQVPAQSPLAAASTMLPVVAAMPATVSVESFNPNAEPPFADPNRLGGPKNHGVIKIKNIPYGITMAEVHQFATKLVSDQHLVRMHKEGFPIHILMERSTGETMDVFIEVSTPAVAEEALERTFRSMKCPKLGQRHVTLELASQAQLMQELFPRARCIVWDEKNAGNPVLVPNTDKYSVGFKSFLTDEELNGMTRHAETPQRSPFASRSCQRTFECMISTLYKYPWYADDLYTMRDRDEIWKTYVHQLEVLAFKCGAGMIVSDRREVGLEYKLLLDFLFAGMNCPGFSERQKANFLEISRGAGNGLGFRRYASQWPFQTLRPEPSNVSEADLDHWLRVFNLGVGAVLRKIPQDTPVALLPYIYIEWDNQGNVVVQATNEGAQLTRRQFAHIEHHFVKKLLRKGWVEWLGNAIDVGEDLDDLESETLLPLTSTIPGDATESIPQTPSTITVDKLTDGLSKVEIDDTLETPFHQQLPDYLTTKLGSGVVLRHLELSAKPDTEEGRLDWTTIKNTSEADRTKTFTGQGLGNGAVGTPERISTARRASVTTATPARGVNDKASISNLVGLFTGTGRVTASAPSSASRRENRALVICKPDGTPIAIPSGARSSDSDELGSAQGKSSFSSTAGASDPFSSGNVSPLTAVGRGALANKQVSSNGVGGLVGSRQSSSNGMMTPTWSTRGSETGSPFRRQSSGLDPIGTPSRDNGLGHDGSASISDRGTIARSNSQTVDYKMPRDPNQAVSAMISLHRNSLSYGEDRVSANASRKVSPIRKAVNNAMSTPTSSATATPSSGVRGISASLNGARGSPLTHGTPVKTPLRNIGSNSPFAGNLWRASPGLKDARGGGSGRPDTITETLEDDVFADRLN</sequence>
<feature type="region of interest" description="Disordered" evidence="1">
    <location>
        <begin position="697"/>
        <end position="739"/>
    </location>
</feature>
<accession>A0A0D1ZVM4</accession>
<name>A0A0D1ZVM4_EXOME</name>
<feature type="compositionally biased region" description="Low complexity" evidence="1">
    <location>
        <begin position="640"/>
        <end position="654"/>
    </location>
</feature>
<dbReference type="AlphaFoldDB" id="A0A0D1ZVM4"/>
<dbReference type="Gene3D" id="3.30.70.330">
    <property type="match status" value="1"/>
</dbReference>
<feature type="compositionally biased region" description="Polar residues" evidence="1">
    <location>
        <begin position="721"/>
        <end position="739"/>
    </location>
</feature>
<evidence type="ECO:0000313" key="2">
    <source>
        <dbReference type="EMBL" id="KIV90873.1"/>
    </source>
</evidence>
<protein>
    <submittedName>
        <fullName evidence="2">Uncharacterized protein</fullName>
    </submittedName>
</protein>
<feature type="region of interest" description="Disordered" evidence="1">
    <location>
        <begin position="903"/>
        <end position="970"/>
    </location>
</feature>
<gene>
    <name evidence="2" type="ORF">PV10_05481</name>
</gene>
<feature type="region of interest" description="Disordered" evidence="1">
    <location>
        <begin position="21"/>
        <end position="51"/>
    </location>
</feature>
<proteinExistence type="predicted"/>
<reference evidence="2 3" key="1">
    <citation type="submission" date="2015-01" db="EMBL/GenBank/DDBJ databases">
        <title>The Genome Sequence of Exophiala mesophila CBS40295.</title>
        <authorList>
            <consortium name="The Broad Institute Genomics Platform"/>
            <person name="Cuomo C."/>
            <person name="de Hoog S."/>
            <person name="Gorbushina A."/>
            <person name="Stielow B."/>
            <person name="Teixiera M."/>
            <person name="Abouelleil A."/>
            <person name="Chapman S.B."/>
            <person name="Priest M."/>
            <person name="Young S.K."/>
            <person name="Wortman J."/>
            <person name="Nusbaum C."/>
            <person name="Birren B."/>
        </authorList>
    </citation>
    <scope>NUCLEOTIDE SEQUENCE [LARGE SCALE GENOMIC DNA]</scope>
    <source>
        <strain evidence="2 3">CBS 40295</strain>
    </source>
</reference>
<feature type="region of interest" description="Disordered" evidence="1">
    <location>
        <begin position="623"/>
        <end position="654"/>
    </location>
</feature>
<feature type="region of interest" description="Disordered" evidence="1">
    <location>
        <begin position="757"/>
        <end position="822"/>
    </location>
</feature>
<dbReference type="Proteomes" id="UP000054302">
    <property type="component" value="Unassembled WGS sequence"/>
</dbReference>
<dbReference type="GeneID" id="27323326"/>
<keyword evidence="3" id="KW-1185">Reference proteome</keyword>